<reference evidence="1" key="2">
    <citation type="submission" date="2020-09" db="EMBL/GenBank/DDBJ databases">
        <authorList>
            <person name="Sun Q."/>
            <person name="Ohkuma M."/>
        </authorList>
    </citation>
    <scope>NUCLEOTIDE SEQUENCE</scope>
    <source>
        <strain evidence="1">JCM 4122</strain>
    </source>
</reference>
<evidence type="ECO:0000313" key="1">
    <source>
        <dbReference type="EMBL" id="GHG24021.1"/>
    </source>
</evidence>
<dbReference type="Proteomes" id="UP000632849">
    <property type="component" value="Unassembled WGS sequence"/>
</dbReference>
<evidence type="ECO:0000313" key="2">
    <source>
        <dbReference type="Proteomes" id="UP000632849"/>
    </source>
</evidence>
<gene>
    <name evidence="1" type="ORF">GCM10017667_69450</name>
</gene>
<sequence length="74" mass="7589">MSKVSDRWAHAGVVEHSAHVHPSTLGRSSAFSLPEAPVDPTAAAGIWTVRAGVFPESTTSLAVHDTTGIGIAGK</sequence>
<organism evidence="1 2">
    <name type="scientific">Streptomyces filamentosus</name>
    <name type="common">Streptomyces roseosporus</name>
    <dbReference type="NCBI Taxonomy" id="67294"/>
    <lineage>
        <taxon>Bacteria</taxon>
        <taxon>Bacillati</taxon>
        <taxon>Actinomycetota</taxon>
        <taxon>Actinomycetes</taxon>
        <taxon>Kitasatosporales</taxon>
        <taxon>Streptomycetaceae</taxon>
        <taxon>Streptomyces</taxon>
    </lineage>
</organism>
<proteinExistence type="predicted"/>
<accession>A0A919ES72</accession>
<reference evidence="1" key="1">
    <citation type="journal article" date="2014" name="Int. J. Syst. Evol. Microbiol.">
        <title>Complete genome sequence of Corynebacterium casei LMG S-19264T (=DSM 44701T), isolated from a smear-ripened cheese.</title>
        <authorList>
            <consortium name="US DOE Joint Genome Institute (JGI-PGF)"/>
            <person name="Walter F."/>
            <person name="Albersmeier A."/>
            <person name="Kalinowski J."/>
            <person name="Ruckert C."/>
        </authorList>
    </citation>
    <scope>NUCLEOTIDE SEQUENCE</scope>
    <source>
        <strain evidence="1">JCM 4122</strain>
    </source>
</reference>
<name>A0A919ES72_STRFL</name>
<protein>
    <submittedName>
        <fullName evidence="1">Uncharacterized protein</fullName>
    </submittedName>
</protein>
<dbReference type="AlphaFoldDB" id="A0A919ES72"/>
<comment type="caution">
    <text evidence="1">The sequence shown here is derived from an EMBL/GenBank/DDBJ whole genome shotgun (WGS) entry which is preliminary data.</text>
</comment>
<keyword evidence="2" id="KW-1185">Reference proteome</keyword>
<dbReference type="EMBL" id="BNBE01000004">
    <property type="protein sequence ID" value="GHG24021.1"/>
    <property type="molecule type" value="Genomic_DNA"/>
</dbReference>
<dbReference type="RefSeq" id="WP_190044329.1">
    <property type="nucleotide sequence ID" value="NZ_BNBE01000004.1"/>
</dbReference>